<accession>A0ABT4RQK8</accession>
<name>A0ABT4RQK8_9ACTN</name>
<evidence type="ECO:0000259" key="1">
    <source>
        <dbReference type="PROSITE" id="PS50213"/>
    </source>
</evidence>
<dbReference type="PROSITE" id="PS50213">
    <property type="entry name" value="FAS1"/>
    <property type="match status" value="1"/>
</dbReference>
<protein>
    <submittedName>
        <fullName evidence="2">Fasciclin domain-containing protein</fullName>
    </submittedName>
</protein>
<dbReference type="Proteomes" id="UP001147700">
    <property type="component" value="Unassembled WGS sequence"/>
</dbReference>
<evidence type="ECO:0000313" key="2">
    <source>
        <dbReference type="EMBL" id="MDA0140819.1"/>
    </source>
</evidence>
<keyword evidence="3" id="KW-1185">Reference proteome</keyword>
<dbReference type="SUPFAM" id="SSF82153">
    <property type="entry name" value="FAS1 domain"/>
    <property type="match status" value="1"/>
</dbReference>
<evidence type="ECO:0000313" key="3">
    <source>
        <dbReference type="Proteomes" id="UP001147700"/>
    </source>
</evidence>
<dbReference type="RefSeq" id="WP_202958194.1">
    <property type="nucleotide sequence ID" value="NZ_JAPCID010000045.1"/>
</dbReference>
<gene>
    <name evidence="2" type="ORF">OJ962_25205</name>
</gene>
<dbReference type="Gene3D" id="2.30.180.10">
    <property type="entry name" value="FAS1 domain"/>
    <property type="match status" value="1"/>
</dbReference>
<sequence length="30" mass="3056">MGDATVAMADVQASNGVVHVIDSVLMPAEQ</sequence>
<feature type="domain" description="FAS1" evidence="1">
    <location>
        <begin position="1"/>
        <end position="25"/>
    </location>
</feature>
<reference evidence="2" key="1">
    <citation type="submission" date="2022-10" db="EMBL/GenBank/DDBJ databases">
        <title>The WGS of Solirubrobacter sp. CPCC 204708.</title>
        <authorList>
            <person name="Jiang Z."/>
        </authorList>
    </citation>
    <scope>NUCLEOTIDE SEQUENCE</scope>
    <source>
        <strain evidence="2">CPCC 204708</strain>
    </source>
</reference>
<dbReference type="EMBL" id="JAPCID010000045">
    <property type="protein sequence ID" value="MDA0140819.1"/>
    <property type="molecule type" value="Genomic_DNA"/>
</dbReference>
<comment type="caution">
    <text evidence="2">The sequence shown here is derived from an EMBL/GenBank/DDBJ whole genome shotgun (WGS) entry which is preliminary data.</text>
</comment>
<proteinExistence type="predicted"/>
<dbReference type="InterPro" id="IPR036378">
    <property type="entry name" value="FAS1_dom_sf"/>
</dbReference>
<dbReference type="InterPro" id="IPR000782">
    <property type="entry name" value="FAS1_domain"/>
</dbReference>
<organism evidence="2 3">
    <name type="scientific">Solirubrobacter deserti</name>
    <dbReference type="NCBI Taxonomy" id="2282478"/>
    <lineage>
        <taxon>Bacteria</taxon>
        <taxon>Bacillati</taxon>
        <taxon>Actinomycetota</taxon>
        <taxon>Thermoleophilia</taxon>
        <taxon>Solirubrobacterales</taxon>
        <taxon>Solirubrobacteraceae</taxon>
        <taxon>Solirubrobacter</taxon>
    </lineage>
</organism>
<dbReference type="Pfam" id="PF02469">
    <property type="entry name" value="Fasciclin"/>
    <property type="match status" value="1"/>
</dbReference>